<comment type="caution">
    <text evidence="9">The sequence shown here is derived from an EMBL/GenBank/DDBJ whole genome shotgun (WGS) entry which is preliminary data.</text>
</comment>
<evidence type="ECO:0000256" key="3">
    <source>
        <dbReference type="ARBA" id="ARBA00022723"/>
    </source>
</evidence>
<keyword evidence="2" id="KW-0813">Transport</keyword>
<evidence type="ECO:0000256" key="8">
    <source>
        <dbReference type="SAM" id="MobiDB-lite"/>
    </source>
</evidence>
<keyword evidence="7" id="KW-0003">3Fe-4S</keyword>
<evidence type="ECO:0000313" key="10">
    <source>
        <dbReference type="Proteomes" id="UP000603200"/>
    </source>
</evidence>
<keyword evidence="10" id="KW-1185">Reference proteome</keyword>
<keyword evidence="4" id="KW-0249">Electron transport</keyword>
<proteinExistence type="predicted"/>
<evidence type="ECO:0000256" key="6">
    <source>
        <dbReference type="ARBA" id="ARBA00023014"/>
    </source>
</evidence>
<feature type="compositionally biased region" description="Basic and acidic residues" evidence="8">
    <location>
        <begin position="80"/>
        <end position="89"/>
    </location>
</feature>
<dbReference type="PANTHER" id="PTHR36923">
    <property type="entry name" value="FERREDOXIN"/>
    <property type="match status" value="1"/>
</dbReference>
<feature type="region of interest" description="Disordered" evidence="8">
    <location>
        <begin position="66"/>
        <end position="89"/>
    </location>
</feature>
<dbReference type="SUPFAM" id="SSF54862">
    <property type="entry name" value="4Fe-4S ferredoxins"/>
    <property type="match status" value="1"/>
</dbReference>
<keyword evidence="6" id="KW-0411">Iron-sulfur</keyword>
<organism evidence="9 10">
    <name type="scientific">Winogradskya humida</name>
    <dbReference type="NCBI Taxonomy" id="113566"/>
    <lineage>
        <taxon>Bacteria</taxon>
        <taxon>Bacillati</taxon>
        <taxon>Actinomycetota</taxon>
        <taxon>Actinomycetes</taxon>
        <taxon>Micromonosporales</taxon>
        <taxon>Micromonosporaceae</taxon>
        <taxon>Winogradskya</taxon>
    </lineage>
</organism>
<dbReference type="RefSeq" id="WP_203835116.1">
    <property type="nucleotide sequence ID" value="NZ_BAAATV010000001.1"/>
</dbReference>
<gene>
    <name evidence="9" type="ORF">Ahu01nite_009410</name>
</gene>
<keyword evidence="5" id="KW-0408">Iron</keyword>
<accession>A0ABQ3ZGX7</accession>
<dbReference type="PANTHER" id="PTHR36923:SF3">
    <property type="entry name" value="FERREDOXIN"/>
    <property type="match status" value="1"/>
</dbReference>
<dbReference type="InterPro" id="IPR051269">
    <property type="entry name" value="Fe-S_cluster_ET"/>
</dbReference>
<dbReference type="Pfam" id="PF13370">
    <property type="entry name" value="Fer4_13"/>
    <property type="match status" value="1"/>
</dbReference>
<evidence type="ECO:0000256" key="5">
    <source>
        <dbReference type="ARBA" id="ARBA00023004"/>
    </source>
</evidence>
<comment type="cofactor">
    <cofactor evidence="1">
        <name>[3Fe-4S] cluster</name>
        <dbReference type="ChEBI" id="CHEBI:21137"/>
    </cofactor>
</comment>
<reference evidence="9 10" key="1">
    <citation type="submission" date="2021-01" db="EMBL/GenBank/DDBJ databases">
        <title>Whole genome shotgun sequence of Actinoplanes humidus NBRC 14915.</title>
        <authorList>
            <person name="Komaki H."/>
            <person name="Tamura T."/>
        </authorList>
    </citation>
    <scope>NUCLEOTIDE SEQUENCE [LARGE SCALE GENOMIC DNA]</scope>
    <source>
        <strain evidence="9 10">NBRC 14915</strain>
    </source>
</reference>
<evidence type="ECO:0000313" key="9">
    <source>
        <dbReference type="EMBL" id="GIE17839.1"/>
    </source>
</evidence>
<evidence type="ECO:0000256" key="4">
    <source>
        <dbReference type="ARBA" id="ARBA00022982"/>
    </source>
</evidence>
<evidence type="ECO:0000256" key="2">
    <source>
        <dbReference type="ARBA" id="ARBA00022448"/>
    </source>
</evidence>
<name>A0ABQ3ZGX7_9ACTN</name>
<dbReference type="EMBL" id="BOMN01000012">
    <property type="protein sequence ID" value="GIE17839.1"/>
    <property type="molecule type" value="Genomic_DNA"/>
</dbReference>
<keyword evidence="3" id="KW-0479">Metal-binding</keyword>
<sequence>MRVSVDTGRCVGAAQCSRVEPELFDQDDDEGVVLLLTPHPPVSLQAGARTAADICPVRAITIEEPTAGFESASSGPGHHPTSDSHVHCQ</sequence>
<evidence type="ECO:0000256" key="7">
    <source>
        <dbReference type="ARBA" id="ARBA00023291"/>
    </source>
</evidence>
<evidence type="ECO:0008006" key="11">
    <source>
        <dbReference type="Google" id="ProtNLM"/>
    </source>
</evidence>
<evidence type="ECO:0000256" key="1">
    <source>
        <dbReference type="ARBA" id="ARBA00001927"/>
    </source>
</evidence>
<dbReference type="Proteomes" id="UP000603200">
    <property type="component" value="Unassembled WGS sequence"/>
</dbReference>
<dbReference type="Gene3D" id="3.30.70.20">
    <property type="match status" value="1"/>
</dbReference>
<protein>
    <recommendedName>
        <fullName evidence="11">Ferredoxin</fullName>
    </recommendedName>
</protein>